<dbReference type="RefSeq" id="WP_068431638.1">
    <property type="nucleotide sequence ID" value="NZ_FZOW01000018.1"/>
</dbReference>
<dbReference type="STRING" id="398843.A3K89_13010"/>
<dbReference type="Pfam" id="PF14019">
    <property type="entry name" value="DUF4235"/>
    <property type="match status" value="1"/>
</dbReference>
<dbReference type="EMBL" id="LVHI01000040">
    <property type="protein sequence ID" value="OAK51143.1"/>
    <property type="molecule type" value="Genomic_DNA"/>
</dbReference>
<accession>A0A177Y6K4</accession>
<proteinExistence type="predicted"/>
<comment type="caution">
    <text evidence="1">The sequence shown here is derived from an EMBL/GenBank/DDBJ whole genome shotgun (WGS) entry which is preliminary data.</text>
</comment>
<dbReference type="InterPro" id="IPR025329">
    <property type="entry name" value="DUF4235"/>
</dbReference>
<dbReference type="OrthoDB" id="5244650at2"/>
<dbReference type="Proteomes" id="UP000077519">
    <property type="component" value="Unassembled WGS sequence"/>
</dbReference>
<reference evidence="1 2" key="1">
    <citation type="submission" date="2016-03" db="EMBL/GenBank/DDBJ databases">
        <title>Genome sequence of Rhodococcus kyotonensis KB10.</title>
        <authorList>
            <person name="Jeong H."/>
            <person name="Hong C.E."/>
            <person name="Jo S.H."/>
            <person name="Park J.M."/>
        </authorList>
    </citation>
    <scope>NUCLEOTIDE SEQUENCE [LARGE SCALE GENOMIC DNA]</scope>
    <source>
        <strain evidence="1 2">KB10</strain>
    </source>
</reference>
<gene>
    <name evidence="1" type="ORF">A3K89_13010</name>
</gene>
<evidence type="ECO:0000313" key="1">
    <source>
        <dbReference type="EMBL" id="OAK51143.1"/>
    </source>
</evidence>
<name>A0A177Y6K4_9NOCA</name>
<evidence type="ECO:0000313" key="2">
    <source>
        <dbReference type="Proteomes" id="UP000077519"/>
    </source>
</evidence>
<organism evidence="1 2">
    <name type="scientific">Rhodococcoides kyotonense</name>
    <dbReference type="NCBI Taxonomy" id="398843"/>
    <lineage>
        <taxon>Bacteria</taxon>
        <taxon>Bacillati</taxon>
        <taxon>Actinomycetota</taxon>
        <taxon>Actinomycetes</taxon>
        <taxon>Mycobacteriales</taxon>
        <taxon>Nocardiaceae</taxon>
        <taxon>Rhodococcoides</taxon>
    </lineage>
</organism>
<keyword evidence="2" id="KW-1185">Reference proteome</keyword>
<dbReference type="AlphaFoldDB" id="A0A177Y6K4"/>
<sequence length="90" mass="9323">MSAVSKAMYKPLALATSVLGGIAAGAVFKQIWKYVGDNDVEAPDPKDLNRSVQEVLLAAAIHGAVFGIVKAAVDRAGATGYRALAHEDPS</sequence>
<protein>
    <submittedName>
        <fullName evidence="1">Uncharacterized protein</fullName>
    </submittedName>
</protein>